<keyword evidence="2 5" id="KW-0812">Transmembrane</keyword>
<evidence type="ECO:0000313" key="6">
    <source>
        <dbReference type="EMBL" id="KJK50004.1"/>
    </source>
</evidence>
<dbReference type="STRING" id="68170.GCA_000974445_09813"/>
<dbReference type="SUPFAM" id="SSF50494">
    <property type="entry name" value="Trypsin-like serine proteases"/>
    <property type="match status" value="1"/>
</dbReference>
<evidence type="ECO:0000256" key="4">
    <source>
        <dbReference type="ARBA" id="ARBA00023136"/>
    </source>
</evidence>
<evidence type="ECO:0000256" key="3">
    <source>
        <dbReference type="ARBA" id="ARBA00022989"/>
    </source>
</evidence>
<dbReference type="Pfam" id="PF02674">
    <property type="entry name" value="Colicin_V"/>
    <property type="match status" value="1"/>
</dbReference>
<keyword evidence="4 5" id="KW-0472">Membrane</keyword>
<gene>
    <name evidence="6" type="ORF">UK23_12375</name>
</gene>
<dbReference type="InterPro" id="IPR047680">
    <property type="entry name" value="MarP-like"/>
</dbReference>
<dbReference type="Proteomes" id="UP000033393">
    <property type="component" value="Unassembled WGS sequence"/>
</dbReference>
<comment type="subcellular location">
    <subcellularLocation>
        <location evidence="1">Membrane</location>
        <topology evidence="1">Multi-pass membrane protein</topology>
    </subcellularLocation>
</comment>
<keyword evidence="6" id="KW-0645">Protease</keyword>
<dbReference type="GO" id="GO:0016020">
    <property type="term" value="C:membrane"/>
    <property type="evidence" value="ECO:0007669"/>
    <property type="project" value="UniProtKB-SubCell"/>
</dbReference>
<dbReference type="GO" id="GO:0006508">
    <property type="term" value="P:proteolysis"/>
    <property type="evidence" value="ECO:0007669"/>
    <property type="project" value="UniProtKB-KW"/>
</dbReference>
<accession>A0A0F0H2S4</accession>
<sequence length="395" mass="41601">MNWVDLLVLGLAAIAAVSGARQGMVVALPAFVGVLVGLILGTQIAPLLVSQFENVVTKVVFAVGIVVLLVALGETIGVYIGRTIKARVNASPLRGADNALGAIVQGLVVFIVAWMIALPLTSVVGLPDLTSSLKQSVILGKVDQTMPQAARVLSGDLQKLFDVSGFPAAMDPFNRTPLKEVEPPNDQLANSPVPKRLQSSVLKIRGRAPSCSRALEGTGFVIAPERVMTNAHVVAGTNEVTVEVGRGQFDATVVAYDPRTDIAVLAVPDLEATPLQFRSDEVQPGEDGIVLGYPLDGPYKPSPARVRERIPLLRGPDIYDAQTVTRDVYTVRAEVRSGNSGGPLVDTQGRVMGVVFGAAVDDPETGFVLTAQQVQSMAQKAPTLTRRASTQGCAS</sequence>
<dbReference type="Pfam" id="PF13365">
    <property type="entry name" value="Trypsin_2"/>
    <property type="match status" value="1"/>
</dbReference>
<dbReference type="AlphaFoldDB" id="A0A0F0H2S4"/>
<dbReference type="InterPro" id="IPR009003">
    <property type="entry name" value="Peptidase_S1_PA"/>
</dbReference>
<dbReference type="OrthoDB" id="9766361at2"/>
<dbReference type="InterPro" id="IPR001940">
    <property type="entry name" value="Peptidase_S1C"/>
</dbReference>
<evidence type="ECO:0000256" key="1">
    <source>
        <dbReference type="ARBA" id="ARBA00004141"/>
    </source>
</evidence>
<dbReference type="PANTHER" id="PTHR43019:SF23">
    <property type="entry name" value="PROTEASE DO-LIKE 5, CHLOROPLASTIC"/>
    <property type="match status" value="1"/>
</dbReference>
<organism evidence="6 7">
    <name type="scientific">Lentzea aerocolonigenes</name>
    <name type="common">Lechevalieria aerocolonigenes</name>
    <name type="synonym">Saccharothrix aerocolonigenes</name>
    <dbReference type="NCBI Taxonomy" id="68170"/>
    <lineage>
        <taxon>Bacteria</taxon>
        <taxon>Bacillati</taxon>
        <taxon>Actinomycetota</taxon>
        <taxon>Actinomycetes</taxon>
        <taxon>Pseudonocardiales</taxon>
        <taxon>Pseudonocardiaceae</taxon>
        <taxon>Lentzea</taxon>
    </lineage>
</organism>
<keyword evidence="6" id="KW-0378">Hydrolase</keyword>
<dbReference type="PRINTS" id="PR00834">
    <property type="entry name" value="PROTEASES2C"/>
</dbReference>
<dbReference type="EMBL" id="JYJG01000069">
    <property type="protein sequence ID" value="KJK50004.1"/>
    <property type="molecule type" value="Genomic_DNA"/>
</dbReference>
<evidence type="ECO:0000256" key="2">
    <source>
        <dbReference type="ARBA" id="ARBA00022692"/>
    </source>
</evidence>
<dbReference type="InterPro" id="IPR003825">
    <property type="entry name" value="Colicin-V_CvpA"/>
</dbReference>
<dbReference type="GO" id="GO:0009403">
    <property type="term" value="P:toxin biosynthetic process"/>
    <property type="evidence" value="ECO:0007669"/>
    <property type="project" value="InterPro"/>
</dbReference>
<dbReference type="eggNOG" id="COG1286">
    <property type="taxonomic scope" value="Bacteria"/>
</dbReference>
<keyword evidence="3 5" id="KW-1133">Transmembrane helix</keyword>
<dbReference type="PANTHER" id="PTHR43019">
    <property type="entry name" value="SERINE ENDOPROTEASE DEGS"/>
    <property type="match status" value="1"/>
</dbReference>
<feature type="transmembrane region" description="Helical" evidence="5">
    <location>
        <begin position="100"/>
        <end position="126"/>
    </location>
</feature>
<keyword evidence="7" id="KW-1185">Reference proteome</keyword>
<dbReference type="NCBIfam" id="NF033740">
    <property type="entry name" value="MarP_fam_protase"/>
    <property type="match status" value="1"/>
</dbReference>
<dbReference type="eggNOG" id="COG0265">
    <property type="taxonomic scope" value="Bacteria"/>
</dbReference>
<protein>
    <submittedName>
        <fullName evidence="6">Serine protease</fullName>
    </submittedName>
</protein>
<comment type="caution">
    <text evidence="6">The sequence shown here is derived from an EMBL/GenBank/DDBJ whole genome shotgun (WGS) entry which is preliminary data.</text>
</comment>
<name>A0A0F0H2S4_LENAE</name>
<dbReference type="InterPro" id="IPR043504">
    <property type="entry name" value="Peptidase_S1_PA_chymotrypsin"/>
</dbReference>
<dbReference type="Gene3D" id="2.40.10.10">
    <property type="entry name" value="Trypsin-like serine proteases"/>
    <property type="match status" value="2"/>
</dbReference>
<feature type="transmembrane region" description="Helical" evidence="5">
    <location>
        <begin position="60"/>
        <end position="80"/>
    </location>
</feature>
<dbReference type="GO" id="GO:0004252">
    <property type="term" value="F:serine-type endopeptidase activity"/>
    <property type="evidence" value="ECO:0007669"/>
    <property type="project" value="InterPro"/>
</dbReference>
<feature type="transmembrane region" description="Helical" evidence="5">
    <location>
        <begin position="29"/>
        <end position="48"/>
    </location>
</feature>
<reference evidence="6 7" key="1">
    <citation type="submission" date="2015-02" db="EMBL/GenBank/DDBJ databases">
        <authorList>
            <person name="Ju K.-S."/>
            <person name="Doroghazi J.R."/>
            <person name="Metcalf W."/>
        </authorList>
    </citation>
    <scope>NUCLEOTIDE SEQUENCE [LARGE SCALE GENOMIC DNA]</scope>
    <source>
        <strain evidence="6 7">NRRL B-16140</strain>
    </source>
</reference>
<proteinExistence type="predicted"/>
<dbReference type="PATRIC" id="fig|68170.10.peg.1798"/>
<evidence type="ECO:0000313" key="7">
    <source>
        <dbReference type="Proteomes" id="UP000033393"/>
    </source>
</evidence>
<dbReference type="RefSeq" id="WP_045311601.1">
    <property type="nucleotide sequence ID" value="NZ_JYJG01000069.1"/>
</dbReference>
<evidence type="ECO:0000256" key="5">
    <source>
        <dbReference type="SAM" id="Phobius"/>
    </source>
</evidence>